<evidence type="ECO:0000313" key="1">
    <source>
        <dbReference type="EMBL" id="PAV78056.1"/>
    </source>
</evidence>
<comment type="caution">
    <text evidence="1">The sequence shown here is derived from an EMBL/GenBank/DDBJ whole genome shotgun (WGS) entry which is preliminary data.</text>
</comment>
<gene>
    <name evidence="1" type="ORF">WR25_15455</name>
</gene>
<sequence length="133" mass="16095">MFSTNEQKLRDIKALMLPVMKRKLGVKAYGLTDDQIFSPQIPSYTKLFEMNMKWNFRLIKPDVPKEVREIEHQIRQLKVSRDMLELDKEYVLNKLKRMLRKFSESSLTRYIQLKHEFSVQKCEDLQKRIFPNE</sequence>
<dbReference type="EMBL" id="LIAE01007625">
    <property type="protein sequence ID" value="PAV78056.1"/>
    <property type="molecule type" value="Genomic_DNA"/>
</dbReference>
<name>A0A2A2KVN5_9BILA</name>
<accession>A0A2A2KVN5</accession>
<organism evidence="1 2">
    <name type="scientific">Diploscapter pachys</name>
    <dbReference type="NCBI Taxonomy" id="2018661"/>
    <lineage>
        <taxon>Eukaryota</taxon>
        <taxon>Metazoa</taxon>
        <taxon>Ecdysozoa</taxon>
        <taxon>Nematoda</taxon>
        <taxon>Chromadorea</taxon>
        <taxon>Rhabditida</taxon>
        <taxon>Rhabditina</taxon>
        <taxon>Rhabditomorpha</taxon>
        <taxon>Rhabditoidea</taxon>
        <taxon>Rhabditidae</taxon>
        <taxon>Diploscapter</taxon>
    </lineage>
</organism>
<keyword evidence="2" id="KW-1185">Reference proteome</keyword>
<reference evidence="1 2" key="1">
    <citation type="journal article" date="2017" name="Curr. Biol.">
        <title>Genome architecture and evolution of a unichromosomal asexual nematode.</title>
        <authorList>
            <person name="Fradin H."/>
            <person name="Zegar C."/>
            <person name="Gutwein M."/>
            <person name="Lucas J."/>
            <person name="Kovtun M."/>
            <person name="Corcoran D."/>
            <person name="Baugh L.R."/>
            <person name="Kiontke K."/>
            <person name="Gunsalus K."/>
            <person name="Fitch D.H."/>
            <person name="Piano F."/>
        </authorList>
    </citation>
    <scope>NUCLEOTIDE SEQUENCE [LARGE SCALE GENOMIC DNA]</scope>
    <source>
        <strain evidence="1">PF1309</strain>
    </source>
</reference>
<protein>
    <submittedName>
        <fullName evidence="1">Uncharacterized protein</fullName>
    </submittedName>
</protein>
<dbReference type="Proteomes" id="UP000218231">
    <property type="component" value="Unassembled WGS sequence"/>
</dbReference>
<dbReference type="AlphaFoldDB" id="A0A2A2KVN5"/>
<proteinExistence type="predicted"/>
<evidence type="ECO:0000313" key="2">
    <source>
        <dbReference type="Proteomes" id="UP000218231"/>
    </source>
</evidence>